<organism evidence="2 3">
    <name type="scientific">Nyctereutes procyonoides</name>
    <name type="common">Raccoon dog</name>
    <name type="synonym">Canis procyonoides</name>
    <dbReference type="NCBI Taxonomy" id="34880"/>
    <lineage>
        <taxon>Eukaryota</taxon>
        <taxon>Metazoa</taxon>
        <taxon>Chordata</taxon>
        <taxon>Craniata</taxon>
        <taxon>Vertebrata</taxon>
        <taxon>Euteleostomi</taxon>
        <taxon>Mammalia</taxon>
        <taxon>Eutheria</taxon>
        <taxon>Laurasiatheria</taxon>
        <taxon>Carnivora</taxon>
        <taxon>Caniformia</taxon>
        <taxon>Canidae</taxon>
        <taxon>Nyctereutes</taxon>
    </lineage>
</organism>
<evidence type="ECO:0000313" key="2">
    <source>
        <dbReference type="EMBL" id="CAD7676521.1"/>
    </source>
</evidence>
<proteinExistence type="predicted"/>
<keyword evidence="3" id="KW-1185">Reference proteome</keyword>
<gene>
    <name evidence="2" type="ORF">NYPRO_LOCUS9316</name>
</gene>
<dbReference type="Proteomes" id="UP000645828">
    <property type="component" value="Unassembled WGS sequence"/>
</dbReference>
<dbReference type="AlphaFoldDB" id="A0A811YGB0"/>
<protein>
    <submittedName>
        <fullName evidence="2">(raccoon dog) hypothetical protein</fullName>
    </submittedName>
</protein>
<keyword evidence="1" id="KW-1133">Transmembrane helix</keyword>
<accession>A0A811YGB0</accession>
<name>A0A811YGB0_NYCPR</name>
<comment type="caution">
    <text evidence="2">The sequence shown here is derived from an EMBL/GenBank/DDBJ whole genome shotgun (WGS) entry which is preliminary data.</text>
</comment>
<evidence type="ECO:0000313" key="3">
    <source>
        <dbReference type="Proteomes" id="UP000645828"/>
    </source>
</evidence>
<feature type="transmembrane region" description="Helical" evidence="1">
    <location>
        <begin position="49"/>
        <end position="71"/>
    </location>
</feature>
<sequence>MAIALKPGEPAKGKPFIYLFILRFYSWDTWPFKLLRSLDVENIPRAWNLILYGLLGSVMAGLGHFLLTIAIEMEDDKWSSKMFPSKHM</sequence>
<reference evidence="2" key="1">
    <citation type="submission" date="2020-12" db="EMBL/GenBank/DDBJ databases">
        <authorList>
            <consortium name="Molecular Ecology Group"/>
        </authorList>
    </citation>
    <scope>NUCLEOTIDE SEQUENCE</scope>
    <source>
        <strain evidence="2">TBG_1078</strain>
    </source>
</reference>
<dbReference type="EMBL" id="CAJHUB010000677">
    <property type="protein sequence ID" value="CAD7676521.1"/>
    <property type="molecule type" value="Genomic_DNA"/>
</dbReference>
<keyword evidence="1" id="KW-0812">Transmembrane</keyword>
<keyword evidence="1" id="KW-0472">Membrane</keyword>
<evidence type="ECO:0000256" key="1">
    <source>
        <dbReference type="SAM" id="Phobius"/>
    </source>
</evidence>